<dbReference type="Proteomes" id="UP000296049">
    <property type="component" value="Unassembled WGS sequence"/>
</dbReference>
<name>R0JLH4_ANAPL</name>
<dbReference type="AlphaFoldDB" id="R0JLH4"/>
<keyword evidence="1" id="KW-0732">Signal</keyword>
<dbReference type="EMBL" id="KB743583">
    <property type="protein sequence ID" value="EOA97911.1"/>
    <property type="molecule type" value="Genomic_DNA"/>
</dbReference>
<gene>
    <name evidence="2" type="ORF">Anapl_15266</name>
</gene>
<organism evidence="2 3">
    <name type="scientific">Anas platyrhynchos</name>
    <name type="common">Mallard</name>
    <name type="synonym">Anas boschas</name>
    <dbReference type="NCBI Taxonomy" id="8839"/>
    <lineage>
        <taxon>Eukaryota</taxon>
        <taxon>Metazoa</taxon>
        <taxon>Chordata</taxon>
        <taxon>Craniata</taxon>
        <taxon>Vertebrata</taxon>
        <taxon>Euteleostomi</taxon>
        <taxon>Archelosauria</taxon>
        <taxon>Archosauria</taxon>
        <taxon>Dinosauria</taxon>
        <taxon>Saurischia</taxon>
        <taxon>Theropoda</taxon>
        <taxon>Coelurosauria</taxon>
        <taxon>Aves</taxon>
        <taxon>Neognathae</taxon>
        <taxon>Galloanserae</taxon>
        <taxon>Anseriformes</taxon>
        <taxon>Anatidae</taxon>
        <taxon>Anatinae</taxon>
        <taxon>Anas</taxon>
    </lineage>
</organism>
<feature type="signal peptide" evidence="1">
    <location>
        <begin position="1"/>
        <end position="17"/>
    </location>
</feature>
<reference evidence="3" key="1">
    <citation type="journal article" date="2013" name="Nat. Genet.">
        <title>The duck genome and transcriptome provide insight into an avian influenza virus reservoir species.</title>
        <authorList>
            <person name="Huang Y."/>
            <person name="Li Y."/>
            <person name="Burt D.W."/>
            <person name="Chen H."/>
            <person name="Zhang Y."/>
            <person name="Qian W."/>
            <person name="Kim H."/>
            <person name="Gan S."/>
            <person name="Zhao Y."/>
            <person name="Li J."/>
            <person name="Yi K."/>
            <person name="Feng H."/>
            <person name="Zhu P."/>
            <person name="Li B."/>
            <person name="Liu Q."/>
            <person name="Fairley S."/>
            <person name="Magor K.E."/>
            <person name="Du Z."/>
            <person name="Hu X."/>
            <person name="Goodman L."/>
            <person name="Tafer H."/>
            <person name="Vignal A."/>
            <person name="Lee T."/>
            <person name="Kim K.W."/>
            <person name="Sheng Z."/>
            <person name="An Y."/>
            <person name="Searle S."/>
            <person name="Herrero J."/>
            <person name="Groenen M.A."/>
            <person name="Crooijmans R.P."/>
            <person name="Faraut T."/>
            <person name="Cai Q."/>
            <person name="Webster R.G."/>
            <person name="Aldridge J.R."/>
            <person name="Warren W.C."/>
            <person name="Bartschat S."/>
            <person name="Kehr S."/>
            <person name="Marz M."/>
            <person name="Stadler P.F."/>
            <person name="Smith J."/>
            <person name="Kraus R.H."/>
            <person name="Zhao Y."/>
            <person name="Ren L."/>
            <person name="Fei J."/>
            <person name="Morisson M."/>
            <person name="Kaiser P."/>
            <person name="Griffin D.K."/>
            <person name="Rao M."/>
            <person name="Pitel F."/>
            <person name="Wang J."/>
            <person name="Li N."/>
        </authorList>
    </citation>
    <scope>NUCLEOTIDE SEQUENCE [LARGE SCALE GENOMIC DNA]</scope>
</reference>
<sequence length="288" mass="32054">MCKVLLTVCCSGGLVLQWKVGDDSWKLKYVAGTGADSLLDVAAVNHINSRVHFQFLQARCQQGKRPGYFCLEQAPNLAMLVAVPKQTAAWDAQVQRGSICELLDEHSAGDQCRNCCTGWALGFSCVHLWHWPVVEAMEESASVLIMKSYKASAFWSDPFYNLHLISLNEIYFTVEALGSMKMESAFSGGCSEPGFMLILCQKDNVAENLICGDSFLVRIVQVFVTVIHINRFKTNCDMYVSSKRMIQLCQQLLLSVCVTCIQVHEVFPTMRTASGIVLSVLKELQCKT</sequence>
<evidence type="ECO:0000313" key="3">
    <source>
        <dbReference type="Proteomes" id="UP000296049"/>
    </source>
</evidence>
<evidence type="ECO:0000313" key="2">
    <source>
        <dbReference type="EMBL" id="EOA97911.1"/>
    </source>
</evidence>
<keyword evidence="3" id="KW-1185">Reference proteome</keyword>
<proteinExistence type="predicted"/>
<feature type="chain" id="PRO_5004343932" evidence="1">
    <location>
        <begin position="18"/>
        <end position="288"/>
    </location>
</feature>
<accession>R0JLH4</accession>
<evidence type="ECO:0000256" key="1">
    <source>
        <dbReference type="SAM" id="SignalP"/>
    </source>
</evidence>
<protein>
    <submittedName>
        <fullName evidence="2">Uncharacterized protein</fullName>
    </submittedName>
</protein>